<feature type="compositionally biased region" description="Polar residues" evidence="4">
    <location>
        <begin position="531"/>
        <end position="546"/>
    </location>
</feature>
<keyword evidence="1" id="KW-0547">Nucleotide-binding</keyword>
<dbReference type="Proteomes" id="UP000270291">
    <property type="component" value="Unassembled WGS sequence"/>
</dbReference>
<keyword evidence="5" id="KW-0812">Transmembrane</keyword>
<organism evidence="7 8">
    <name type="scientific">Hymenobacter perfusus</name>
    <dbReference type="NCBI Taxonomy" id="1236770"/>
    <lineage>
        <taxon>Bacteria</taxon>
        <taxon>Pseudomonadati</taxon>
        <taxon>Bacteroidota</taxon>
        <taxon>Cytophagia</taxon>
        <taxon>Cytophagales</taxon>
        <taxon>Hymenobacteraceae</taxon>
        <taxon>Hymenobacter</taxon>
    </lineage>
</organism>
<dbReference type="SUPFAM" id="SSF48334">
    <property type="entry name" value="DNA repair protein MutS, domain III"/>
    <property type="match status" value="1"/>
</dbReference>
<feature type="domain" description="DNA mismatch repair proteins mutS family" evidence="6">
    <location>
        <begin position="429"/>
        <end position="653"/>
    </location>
</feature>
<keyword evidence="5" id="KW-0472">Membrane</keyword>
<name>A0A3R9V3K2_9BACT</name>
<evidence type="ECO:0000256" key="3">
    <source>
        <dbReference type="ARBA" id="ARBA00023125"/>
    </source>
</evidence>
<evidence type="ECO:0000256" key="5">
    <source>
        <dbReference type="SAM" id="Phobius"/>
    </source>
</evidence>
<dbReference type="Pfam" id="PF00488">
    <property type="entry name" value="MutS_V"/>
    <property type="match status" value="1"/>
</dbReference>
<evidence type="ECO:0000256" key="2">
    <source>
        <dbReference type="ARBA" id="ARBA00022840"/>
    </source>
</evidence>
<feature type="transmembrane region" description="Helical" evidence="5">
    <location>
        <begin position="38"/>
        <end position="57"/>
    </location>
</feature>
<dbReference type="Gene3D" id="3.40.50.300">
    <property type="entry name" value="P-loop containing nucleotide triphosphate hydrolases"/>
    <property type="match status" value="1"/>
</dbReference>
<comment type="caution">
    <text evidence="7">The sequence shown here is derived from an EMBL/GenBank/DDBJ whole genome shotgun (WGS) entry which is preliminary data.</text>
</comment>
<evidence type="ECO:0000313" key="8">
    <source>
        <dbReference type="Proteomes" id="UP000270291"/>
    </source>
</evidence>
<dbReference type="GO" id="GO:0006298">
    <property type="term" value="P:mismatch repair"/>
    <property type="evidence" value="ECO:0007669"/>
    <property type="project" value="InterPro"/>
</dbReference>
<dbReference type="GO" id="GO:0140664">
    <property type="term" value="F:ATP-dependent DNA damage sensor activity"/>
    <property type="evidence" value="ECO:0007669"/>
    <property type="project" value="InterPro"/>
</dbReference>
<protein>
    <submittedName>
        <fullName evidence="7">DNA mismatch repair protein MutS</fullName>
    </submittedName>
</protein>
<keyword evidence="5" id="KW-1133">Transmembrane helix</keyword>
<evidence type="ECO:0000256" key="4">
    <source>
        <dbReference type="SAM" id="MobiDB-lite"/>
    </source>
</evidence>
<evidence type="ECO:0000259" key="6">
    <source>
        <dbReference type="SMART" id="SM00534"/>
    </source>
</evidence>
<dbReference type="SMART" id="SM00534">
    <property type="entry name" value="MUTSac"/>
    <property type="match status" value="1"/>
</dbReference>
<sequence length="653" mass="71747">MPVSAEFRKLAVAPAELFQENLTHHTERETYFAGRHRLVALVRLLVFAGAVAGVWVLFSADEILAGFGVIGAAYLAFLGLVQWHGKVGYQREHHRLLAQLNQQELARLEGKLSGFDPGLRYLDAQHPYAADLDVFGPHSVFQLLNRSTSRLGQDWLAGWLLAPAAPAAVRERQVAAAELAPDVAWQQEWQARARHYPRQEQDPREFAGWLRTPDFFASRSWLLPLLVLLPVLAVGAVLAALNGYSMAMVLLLPAVLLNSRFAAIRAEYYQQATAMRDALRAAHDQLALFEAGEWQSPALRRLHRTLHNTGGTAAARLLKQLAAVAGWFSARQNPAVAGVLNTLLLWDLWGMWQLERWKRRLQGGLEPLLEAAAELDALVSLAAFRAANPAFAEPDVTAPALTLEATQLGHPLLFGGEGVRNDFTTTGSGQTVVVTGSNMAGKSTFLRTVGLNLVLAQAGAVVPAAALRCGPAQVFTAMRTNDNLAESTSSFYAELKRLRLLLDLTEDQKIQNSKVKVDGGVEHSSAFPENPATNDEQPKTTNQKPITNNQLPVFYLLDEILKGTNSEDRHRGARALVYQLRQRPASGLISTHDLELAALETDLPAHVRNVSFNSYLNPDGTLRFDYHLTPGMCRSFNASQLMRLMGIVVDVDA</sequence>
<proteinExistence type="predicted"/>
<dbReference type="AlphaFoldDB" id="A0A3R9V3K2"/>
<dbReference type="InterPro" id="IPR027417">
    <property type="entry name" value="P-loop_NTPase"/>
</dbReference>
<evidence type="ECO:0000313" key="7">
    <source>
        <dbReference type="EMBL" id="RSK45984.1"/>
    </source>
</evidence>
<dbReference type="PANTHER" id="PTHR11361">
    <property type="entry name" value="DNA MISMATCH REPAIR PROTEIN MUTS FAMILY MEMBER"/>
    <property type="match status" value="1"/>
</dbReference>
<feature type="transmembrane region" description="Helical" evidence="5">
    <location>
        <begin position="221"/>
        <end position="241"/>
    </location>
</feature>
<accession>A0A3R9V3K2</accession>
<feature type="transmembrane region" description="Helical" evidence="5">
    <location>
        <begin position="63"/>
        <end position="81"/>
    </location>
</feature>
<feature type="region of interest" description="Disordered" evidence="4">
    <location>
        <begin position="515"/>
        <end position="546"/>
    </location>
</feature>
<dbReference type="GO" id="GO:0005829">
    <property type="term" value="C:cytosol"/>
    <property type="evidence" value="ECO:0007669"/>
    <property type="project" value="TreeGrafter"/>
</dbReference>
<dbReference type="InterPro" id="IPR045076">
    <property type="entry name" value="MutS"/>
</dbReference>
<dbReference type="SUPFAM" id="SSF52540">
    <property type="entry name" value="P-loop containing nucleoside triphosphate hydrolases"/>
    <property type="match status" value="2"/>
</dbReference>
<dbReference type="EMBL" id="RWIU01000001">
    <property type="protein sequence ID" value="RSK45984.1"/>
    <property type="molecule type" value="Genomic_DNA"/>
</dbReference>
<dbReference type="InterPro" id="IPR000432">
    <property type="entry name" value="DNA_mismatch_repair_MutS_C"/>
</dbReference>
<dbReference type="RefSeq" id="WP_125435253.1">
    <property type="nucleotide sequence ID" value="NZ_RWIU01000001.1"/>
</dbReference>
<gene>
    <name evidence="7" type="ORF">EI293_02070</name>
</gene>
<dbReference type="GO" id="GO:0030983">
    <property type="term" value="F:mismatched DNA binding"/>
    <property type="evidence" value="ECO:0007669"/>
    <property type="project" value="InterPro"/>
</dbReference>
<reference evidence="7 8" key="1">
    <citation type="submission" date="2018-12" db="EMBL/GenBank/DDBJ databases">
        <authorList>
            <person name="Feng G."/>
            <person name="Zhu H."/>
        </authorList>
    </citation>
    <scope>NUCLEOTIDE SEQUENCE [LARGE SCALE GENOMIC DNA]</scope>
    <source>
        <strain evidence="7 8">LMG 26000</strain>
    </source>
</reference>
<dbReference type="GO" id="GO:0005524">
    <property type="term" value="F:ATP binding"/>
    <property type="evidence" value="ECO:0007669"/>
    <property type="project" value="UniProtKB-KW"/>
</dbReference>
<dbReference type="PANTHER" id="PTHR11361:SF99">
    <property type="entry name" value="DNA MISMATCH REPAIR PROTEIN"/>
    <property type="match status" value="1"/>
</dbReference>
<evidence type="ECO:0000256" key="1">
    <source>
        <dbReference type="ARBA" id="ARBA00022741"/>
    </source>
</evidence>
<dbReference type="OrthoDB" id="9802448at2"/>
<keyword evidence="3" id="KW-0238">DNA-binding</keyword>
<keyword evidence="8" id="KW-1185">Reference proteome</keyword>
<keyword evidence="2" id="KW-0067">ATP-binding</keyword>
<dbReference type="InterPro" id="IPR036187">
    <property type="entry name" value="DNA_mismatch_repair_MutS_sf"/>
</dbReference>